<dbReference type="Gene3D" id="3.40.50.10310">
    <property type="entry name" value="Creatininase"/>
    <property type="match status" value="1"/>
</dbReference>
<dbReference type="Proteomes" id="UP001589628">
    <property type="component" value="Unassembled WGS sequence"/>
</dbReference>
<evidence type="ECO:0000313" key="7">
    <source>
        <dbReference type="Proteomes" id="UP001589628"/>
    </source>
</evidence>
<dbReference type="PANTHER" id="PTHR35005">
    <property type="entry name" value="3-DEHYDRO-SCYLLO-INOSOSE HYDROLASE"/>
    <property type="match status" value="1"/>
</dbReference>
<dbReference type="RefSeq" id="WP_027312924.1">
    <property type="nucleotide sequence ID" value="NZ_JAUESS010000016.1"/>
</dbReference>
<evidence type="ECO:0000313" key="6">
    <source>
        <dbReference type="EMBL" id="MFB9887993.1"/>
    </source>
</evidence>
<evidence type="ECO:0000256" key="1">
    <source>
        <dbReference type="ARBA" id="ARBA00001947"/>
    </source>
</evidence>
<keyword evidence="3" id="KW-0378">Hydrolase</keyword>
<dbReference type="InterPro" id="IPR003785">
    <property type="entry name" value="Creatininase/forma_Hydrolase"/>
</dbReference>
<reference evidence="6 7" key="1">
    <citation type="submission" date="2024-09" db="EMBL/GenBank/DDBJ databases">
        <authorList>
            <person name="Sun Q."/>
            <person name="Mori K."/>
        </authorList>
    </citation>
    <scope>NUCLEOTIDE SEQUENCE [LARGE SCALE GENOMIC DNA]</scope>
    <source>
        <strain evidence="6 7">ATCC 51285</strain>
    </source>
</reference>
<comment type="caution">
    <text evidence="6">The sequence shown here is derived from an EMBL/GenBank/DDBJ whole genome shotgun (WGS) entry which is preliminary data.</text>
</comment>
<keyword evidence="7" id="KW-1185">Reference proteome</keyword>
<dbReference type="PANTHER" id="PTHR35005:SF1">
    <property type="entry name" value="2-AMINO-5-FORMYLAMINO-6-RIBOSYLAMINOPYRIMIDIN-4(3H)-ONE 5'-MONOPHOSPHATE DEFORMYLASE"/>
    <property type="match status" value="1"/>
</dbReference>
<sequence length="248" mass="26930">MQLHLMSWPEVANYLSQRQDILIPIGSTEQHGPMGLIGTDAICPEAIANAAAAELGCIVGPTINVGMAQHHLAFPGTIALRPSTLIAYLQDYVNSLALAGFTHFYFFNGHGGNIPSVEAAFSEIYAERSYQRQGPSGQVRCKLGNWFRLPEVAALASQLYGDKEGNHATPSEIALTQFVYPHAIKQAELAPIHATARYATDSRDFRALFPDGRMGADSALASPQAGEQFLRLGVQGLIREYNAFVHHP</sequence>
<protein>
    <submittedName>
        <fullName evidence="6">Creatininase family protein</fullName>
    </submittedName>
</protein>
<gene>
    <name evidence="6" type="ORF">ACFFLH_16375</name>
</gene>
<comment type="cofactor">
    <cofactor evidence="1">
        <name>Zn(2+)</name>
        <dbReference type="ChEBI" id="CHEBI:29105"/>
    </cofactor>
</comment>
<dbReference type="Pfam" id="PF02633">
    <property type="entry name" value="Creatininase"/>
    <property type="match status" value="1"/>
</dbReference>
<proteinExistence type="inferred from homology"/>
<dbReference type="SUPFAM" id="SSF102215">
    <property type="entry name" value="Creatininase"/>
    <property type="match status" value="1"/>
</dbReference>
<keyword evidence="2" id="KW-0479">Metal-binding</keyword>
<dbReference type="EMBL" id="JBHLZN010000008">
    <property type="protein sequence ID" value="MFB9887993.1"/>
    <property type="molecule type" value="Genomic_DNA"/>
</dbReference>
<evidence type="ECO:0000256" key="3">
    <source>
        <dbReference type="ARBA" id="ARBA00022801"/>
    </source>
</evidence>
<organism evidence="6 7">
    <name type="scientific">Balneatrix alpica</name>
    <dbReference type="NCBI Taxonomy" id="75684"/>
    <lineage>
        <taxon>Bacteria</taxon>
        <taxon>Pseudomonadati</taxon>
        <taxon>Pseudomonadota</taxon>
        <taxon>Gammaproteobacteria</taxon>
        <taxon>Oceanospirillales</taxon>
        <taxon>Balneatrichaceae</taxon>
        <taxon>Balneatrix</taxon>
    </lineage>
</organism>
<evidence type="ECO:0000256" key="5">
    <source>
        <dbReference type="ARBA" id="ARBA00024029"/>
    </source>
</evidence>
<dbReference type="InterPro" id="IPR024087">
    <property type="entry name" value="Creatininase-like_sf"/>
</dbReference>
<keyword evidence="4" id="KW-0862">Zinc</keyword>
<comment type="similarity">
    <text evidence="5">Belongs to the creatininase superfamily.</text>
</comment>
<name>A0ABV5ZFE2_9GAMM</name>
<evidence type="ECO:0000256" key="4">
    <source>
        <dbReference type="ARBA" id="ARBA00022833"/>
    </source>
</evidence>
<accession>A0ABV5ZFE2</accession>
<evidence type="ECO:0000256" key="2">
    <source>
        <dbReference type="ARBA" id="ARBA00022723"/>
    </source>
</evidence>